<proteinExistence type="predicted"/>
<accession>A0A2T4U242</accession>
<keyword evidence="2" id="KW-1185">Reference proteome</keyword>
<sequence>MKPIIPDQVQEALEEFAGSPVFIHLETTNGAYASHNDKNFFSAGAFIRNAQLQFIHGRIAGEGPYRIGLETEIGWLYGEGLTDWEIDEEGRLLLAGHDPDGRLAVALELSTTPFRK</sequence>
<evidence type="ECO:0000313" key="2">
    <source>
        <dbReference type="Proteomes" id="UP000240509"/>
    </source>
</evidence>
<dbReference type="Proteomes" id="UP000240509">
    <property type="component" value="Unassembled WGS sequence"/>
</dbReference>
<protein>
    <submittedName>
        <fullName evidence="1">DUF1806 domain-containing protein</fullName>
    </submittedName>
</protein>
<dbReference type="OrthoDB" id="2352913at2"/>
<reference evidence="1 2" key="1">
    <citation type="submission" date="2018-03" db="EMBL/GenBank/DDBJ databases">
        <title>Alkalicoccus saliphilus sp. nov., isolated from a mineral pool.</title>
        <authorList>
            <person name="Zhao B."/>
        </authorList>
    </citation>
    <scope>NUCLEOTIDE SEQUENCE [LARGE SCALE GENOMIC DNA]</scope>
    <source>
        <strain evidence="1 2">6AG</strain>
    </source>
</reference>
<dbReference type="InterPro" id="IPR036492">
    <property type="entry name" value="YojF_sf"/>
</dbReference>
<dbReference type="Pfam" id="PF08830">
    <property type="entry name" value="DUF1806"/>
    <property type="match status" value="1"/>
</dbReference>
<dbReference type="EMBL" id="PZJJ01000050">
    <property type="protein sequence ID" value="PTL37461.1"/>
    <property type="molecule type" value="Genomic_DNA"/>
</dbReference>
<dbReference type="SUPFAM" id="SSF89442">
    <property type="entry name" value="Hypothetical protein YojF"/>
    <property type="match status" value="1"/>
</dbReference>
<dbReference type="InterPro" id="IPR014934">
    <property type="entry name" value="DUF1806"/>
</dbReference>
<evidence type="ECO:0000313" key="1">
    <source>
        <dbReference type="EMBL" id="PTL37461.1"/>
    </source>
</evidence>
<name>A0A2T4U242_9BACI</name>
<dbReference type="RefSeq" id="WP_107586312.1">
    <property type="nucleotide sequence ID" value="NZ_PZJJ01000050.1"/>
</dbReference>
<dbReference type="AlphaFoldDB" id="A0A2T4U242"/>
<gene>
    <name evidence="1" type="ORF">C6Y45_16430</name>
</gene>
<dbReference type="Gene3D" id="2.70.180.10">
    <property type="entry name" value="Hypothetical protein YojF"/>
    <property type="match status" value="1"/>
</dbReference>
<comment type="caution">
    <text evidence="1">The sequence shown here is derived from an EMBL/GenBank/DDBJ whole genome shotgun (WGS) entry which is preliminary data.</text>
</comment>
<organism evidence="1 2">
    <name type="scientific">Alkalicoccus saliphilus</name>
    <dbReference type="NCBI Taxonomy" id="200989"/>
    <lineage>
        <taxon>Bacteria</taxon>
        <taxon>Bacillati</taxon>
        <taxon>Bacillota</taxon>
        <taxon>Bacilli</taxon>
        <taxon>Bacillales</taxon>
        <taxon>Bacillaceae</taxon>
        <taxon>Alkalicoccus</taxon>
    </lineage>
</organism>